<protein>
    <submittedName>
        <fullName evidence="5">TRAUB-domain-containing protein</fullName>
    </submittedName>
</protein>
<name>I0Z6P3_COCSC</name>
<feature type="domain" description="AATF leucine zipper-containing" evidence="4">
    <location>
        <begin position="140"/>
        <end position="282"/>
    </location>
</feature>
<dbReference type="GeneID" id="17044322"/>
<feature type="compositionally biased region" description="Low complexity" evidence="2">
    <location>
        <begin position="222"/>
        <end position="233"/>
    </location>
</feature>
<feature type="compositionally biased region" description="Acidic residues" evidence="2">
    <location>
        <begin position="1"/>
        <end position="15"/>
    </location>
</feature>
<dbReference type="eggNOG" id="KOG2773">
    <property type="taxonomic scope" value="Eukaryota"/>
</dbReference>
<sequence length="454" mass="49347">MFGEDAVVEETDDELENGHHRPRKGEKGLPLRGGIDLDDPEYEGRRVSRDAVFGDESEDAISEDEDVETGSEEYESEGQLGDEQGARAEPESAVTNGADIFEDEVDEEAAALEREFEAARAGTTAADMAITNRDRAARERAKGTAVKNQRALWERMLELRILLQSCLQASNRLVRPHMHVAACAVAPELRSGFHGLADGAAATLDSLLDLHDELLERVPDRAAAAATEPPAEAVMGKTGKKRGRDGAAGDDLLSGTKWARMNAAYGSFAPFRDASMDRWHRKTMLMTGSGALRNNLRALNQSLSSQVAALVTDSGPAVQRTQLMTAQIRPLMGRASAQADQDEDADDEDEPDETVLDARDAETFDDGEFYQQLLKEFLEGSGVDAAAVNASAQGGKKKRKKVDRRASKGRKLRYQVMEKLVHFMTPVERAEAPTLATQLFANLFGQGRSMAGGA</sequence>
<evidence type="ECO:0000313" key="5">
    <source>
        <dbReference type="EMBL" id="EIE26312.1"/>
    </source>
</evidence>
<feature type="region of interest" description="Disordered" evidence="2">
    <location>
        <begin position="329"/>
        <end position="353"/>
    </location>
</feature>
<dbReference type="InterPro" id="IPR039223">
    <property type="entry name" value="AATF/Bfr2"/>
</dbReference>
<dbReference type="AlphaFoldDB" id="I0Z6P3"/>
<evidence type="ECO:0000313" key="6">
    <source>
        <dbReference type="Proteomes" id="UP000007264"/>
    </source>
</evidence>
<dbReference type="RefSeq" id="XP_005650856.1">
    <property type="nucleotide sequence ID" value="XM_005650799.1"/>
</dbReference>
<dbReference type="Pfam" id="PF13339">
    <property type="entry name" value="AATF-Che1"/>
    <property type="match status" value="1"/>
</dbReference>
<dbReference type="InterPro" id="IPR012617">
    <property type="entry name" value="AATF_C"/>
</dbReference>
<proteinExistence type="inferred from homology"/>
<dbReference type="STRING" id="574566.I0Z6P3"/>
<comment type="caution">
    <text evidence="5">The sequence shown here is derived from an EMBL/GenBank/DDBJ whole genome shotgun (WGS) entry which is preliminary data.</text>
</comment>
<gene>
    <name evidence="5" type="ORF">COCSUDRAFT_58851</name>
</gene>
<feature type="compositionally biased region" description="Basic residues" evidence="2">
    <location>
        <begin position="395"/>
        <end position="408"/>
    </location>
</feature>
<dbReference type="EMBL" id="AGSI01000002">
    <property type="protein sequence ID" value="EIE26312.1"/>
    <property type="molecule type" value="Genomic_DNA"/>
</dbReference>
<dbReference type="PANTHER" id="PTHR15565">
    <property type="entry name" value="AATF PROTEIN APOPTOSIS ANTAGONIZING TRANSCRIPTION FACTOR"/>
    <property type="match status" value="1"/>
</dbReference>
<feature type="compositionally biased region" description="Acidic residues" evidence="2">
    <location>
        <begin position="53"/>
        <end position="76"/>
    </location>
</feature>
<keyword evidence="6" id="KW-1185">Reference proteome</keyword>
<evidence type="ECO:0000256" key="1">
    <source>
        <dbReference type="ARBA" id="ARBA00008966"/>
    </source>
</evidence>
<evidence type="ECO:0000259" key="4">
    <source>
        <dbReference type="Pfam" id="PF13339"/>
    </source>
</evidence>
<reference evidence="5 6" key="1">
    <citation type="journal article" date="2012" name="Genome Biol.">
        <title>The genome of the polar eukaryotic microalga coccomyxa subellipsoidea reveals traits of cold adaptation.</title>
        <authorList>
            <person name="Blanc G."/>
            <person name="Agarkova I."/>
            <person name="Grimwood J."/>
            <person name="Kuo A."/>
            <person name="Brueggeman A."/>
            <person name="Dunigan D."/>
            <person name="Gurnon J."/>
            <person name="Ladunga I."/>
            <person name="Lindquist E."/>
            <person name="Lucas S."/>
            <person name="Pangilinan J."/>
            <person name="Proschold T."/>
            <person name="Salamov A."/>
            <person name="Schmutz J."/>
            <person name="Weeks D."/>
            <person name="Yamada T."/>
            <person name="Claverie J.M."/>
            <person name="Grigoriev I."/>
            <person name="Van Etten J."/>
            <person name="Lomsadze A."/>
            <person name="Borodovsky M."/>
        </authorList>
    </citation>
    <scope>NUCLEOTIDE SEQUENCE [LARGE SCALE GENOMIC DNA]</scope>
    <source>
        <strain evidence="5 6">C-169</strain>
    </source>
</reference>
<feature type="domain" description="Apoptosis-antagonizing transcription factor C-terminal" evidence="3">
    <location>
        <begin position="370"/>
        <end position="444"/>
    </location>
</feature>
<accession>I0Z6P3</accession>
<dbReference type="Pfam" id="PF08164">
    <property type="entry name" value="TRAUB"/>
    <property type="match status" value="1"/>
</dbReference>
<dbReference type="OrthoDB" id="5783963at2759"/>
<dbReference type="PANTHER" id="PTHR15565:SF0">
    <property type="entry name" value="PROTEIN AATF"/>
    <property type="match status" value="1"/>
</dbReference>
<organism evidence="5 6">
    <name type="scientific">Coccomyxa subellipsoidea (strain C-169)</name>
    <name type="common">Green microalga</name>
    <dbReference type="NCBI Taxonomy" id="574566"/>
    <lineage>
        <taxon>Eukaryota</taxon>
        <taxon>Viridiplantae</taxon>
        <taxon>Chlorophyta</taxon>
        <taxon>core chlorophytes</taxon>
        <taxon>Trebouxiophyceae</taxon>
        <taxon>Trebouxiophyceae incertae sedis</taxon>
        <taxon>Coccomyxaceae</taxon>
        <taxon>Coccomyxa</taxon>
        <taxon>Coccomyxa subellipsoidea</taxon>
    </lineage>
</organism>
<dbReference type="KEGG" id="csl:COCSUDRAFT_58851"/>
<dbReference type="GO" id="GO:0005730">
    <property type="term" value="C:nucleolus"/>
    <property type="evidence" value="ECO:0007669"/>
    <property type="project" value="TreeGrafter"/>
</dbReference>
<comment type="similarity">
    <text evidence="1">Belongs to the AATF family.</text>
</comment>
<feature type="compositionally biased region" description="Acidic residues" evidence="2">
    <location>
        <begin position="340"/>
        <end position="353"/>
    </location>
</feature>
<feature type="region of interest" description="Disordered" evidence="2">
    <location>
        <begin position="1"/>
        <end position="99"/>
    </location>
</feature>
<dbReference type="InterPro" id="IPR025160">
    <property type="entry name" value="AATF"/>
</dbReference>
<evidence type="ECO:0000259" key="3">
    <source>
        <dbReference type="Pfam" id="PF08164"/>
    </source>
</evidence>
<evidence type="ECO:0000256" key="2">
    <source>
        <dbReference type="SAM" id="MobiDB-lite"/>
    </source>
</evidence>
<feature type="region of interest" description="Disordered" evidence="2">
    <location>
        <begin position="389"/>
        <end position="408"/>
    </location>
</feature>
<feature type="region of interest" description="Disordered" evidence="2">
    <location>
        <begin position="222"/>
        <end position="252"/>
    </location>
</feature>
<dbReference type="Proteomes" id="UP000007264">
    <property type="component" value="Unassembled WGS sequence"/>
</dbReference>